<name>A0ABM6RI47_9RHOB</name>
<evidence type="ECO:0000313" key="1">
    <source>
        <dbReference type="EMBL" id="AUQ96002.1"/>
    </source>
</evidence>
<proteinExistence type="predicted"/>
<dbReference type="EMBL" id="CP010705">
    <property type="protein sequence ID" value="AUQ96002.1"/>
    <property type="molecule type" value="Genomic_DNA"/>
</dbReference>
<reference evidence="1 2" key="2">
    <citation type="journal article" date="2017" name="Int. J. Syst. Evol. Microbiol.">
        <title>Adaptation of Surface-Associated Bacteria to the Open Ocean: A Genomically Distinct Subpopulation of Phaeobacter gallaeciensis Colonizes Pacific Mesozooplankton.</title>
        <authorList>
            <person name="Freese H.M."/>
            <person name="Methner A."/>
            <person name="Overmann J."/>
        </authorList>
    </citation>
    <scope>NUCLEOTIDE SEQUENCE [LARGE SCALE GENOMIC DNA]</scope>
    <source>
        <strain evidence="1 2">P66</strain>
    </source>
</reference>
<evidence type="ECO:0000313" key="2">
    <source>
        <dbReference type="Proteomes" id="UP000236536"/>
    </source>
</evidence>
<dbReference type="Proteomes" id="UP000236536">
    <property type="component" value="Chromosome"/>
</dbReference>
<evidence type="ECO:0008006" key="3">
    <source>
        <dbReference type="Google" id="ProtNLM"/>
    </source>
</evidence>
<accession>A0ABM6RI47</accession>
<gene>
    <name evidence="1" type="ORF">PhaeoP66_03260</name>
</gene>
<sequence length="126" mass="14231">MPQCKLANCREPALPTGKRYCAKHKEDYLRKQRIAEARPLCSGGCGNKTSRLDPRNMWSPLCGRCQQDRTEAEQQAVTAEAERDRIDNIRALRSLGLAEANSLDALKAWLEKHVIPVLDELDETRA</sequence>
<keyword evidence="2" id="KW-1185">Reference proteome</keyword>
<protein>
    <recommendedName>
        <fullName evidence="3">HNH endonuclease</fullName>
    </recommendedName>
</protein>
<organism evidence="1 2">
    <name type="scientific">Phaeobacter inhibens</name>
    <dbReference type="NCBI Taxonomy" id="221822"/>
    <lineage>
        <taxon>Bacteria</taxon>
        <taxon>Pseudomonadati</taxon>
        <taxon>Pseudomonadota</taxon>
        <taxon>Alphaproteobacteria</taxon>
        <taxon>Rhodobacterales</taxon>
        <taxon>Roseobacteraceae</taxon>
        <taxon>Phaeobacter</taxon>
    </lineage>
</organism>
<reference evidence="1 2" key="1">
    <citation type="journal article" date="2017" name="Genome Biol. Evol.">
        <title>Trajectories and Drivers of Genome Evolution in Surface-Associated Marine Phaeobacter.</title>
        <authorList>
            <person name="Freese H.M."/>
            <person name="Sikorski J."/>
            <person name="Bunk B."/>
            <person name="Scheuner C."/>
            <person name="Meier-Kolthoff J.P."/>
            <person name="Sproer C."/>
            <person name="Gram L."/>
            <person name="Overmann J."/>
        </authorList>
    </citation>
    <scope>NUCLEOTIDE SEQUENCE [LARGE SCALE GENOMIC DNA]</scope>
    <source>
        <strain evidence="1 2">P66</strain>
    </source>
</reference>